<feature type="compositionally biased region" description="Gly residues" evidence="1">
    <location>
        <begin position="572"/>
        <end position="581"/>
    </location>
</feature>
<feature type="region of interest" description="Disordered" evidence="1">
    <location>
        <begin position="600"/>
        <end position="697"/>
    </location>
</feature>
<organism evidence="2 3">
    <name type="scientific">Paenibacillus albidus</name>
    <dbReference type="NCBI Taxonomy" id="2041023"/>
    <lineage>
        <taxon>Bacteria</taxon>
        <taxon>Bacillati</taxon>
        <taxon>Bacillota</taxon>
        <taxon>Bacilli</taxon>
        <taxon>Bacillales</taxon>
        <taxon>Paenibacillaceae</taxon>
        <taxon>Paenibacillus</taxon>
    </lineage>
</organism>
<proteinExistence type="predicted"/>
<evidence type="ECO:0000313" key="2">
    <source>
        <dbReference type="EMBL" id="GGF82660.1"/>
    </source>
</evidence>
<feature type="compositionally biased region" description="Low complexity" evidence="1">
    <location>
        <begin position="634"/>
        <end position="647"/>
    </location>
</feature>
<evidence type="ECO:0000313" key="3">
    <source>
        <dbReference type="Proteomes" id="UP000637643"/>
    </source>
</evidence>
<keyword evidence="3" id="KW-1185">Reference proteome</keyword>
<feature type="region of interest" description="Disordered" evidence="1">
    <location>
        <begin position="1021"/>
        <end position="1060"/>
    </location>
</feature>
<comment type="caution">
    <text evidence="2">The sequence shown here is derived from an EMBL/GenBank/DDBJ whole genome shotgun (WGS) entry which is preliminary data.</text>
</comment>
<evidence type="ECO:0000256" key="1">
    <source>
        <dbReference type="SAM" id="MobiDB-lite"/>
    </source>
</evidence>
<evidence type="ECO:0008006" key="4">
    <source>
        <dbReference type="Google" id="ProtNLM"/>
    </source>
</evidence>
<dbReference type="PANTHER" id="PTHR21525">
    <property type="entry name" value="MOTILE SPERM PROTEIN"/>
    <property type="match status" value="1"/>
</dbReference>
<gene>
    <name evidence="2" type="ORF">GCM10010912_29710</name>
</gene>
<protein>
    <recommendedName>
        <fullName evidence="4">Tail tape measure protein</fullName>
    </recommendedName>
</protein>
<accession>A0A917CAY8</accession>
<feature type="compositionally biased region" description="Low complexity" evidence="1">
    <location>
        <begin position="1021"/>
        <end position="1030"/>
    </location>
</feature>
<feature type="region of interest" description="Disordered" evidence="1">
    <location>
        <begin position="544"/>
        <end position="584"/>
    </location>
</feature>
<sequence length="1423" mass="148632">MIIAATTKVTVPFEARDLISGAVRNMRTALRGATNDLLDFRRAAGQMGDNLISDLRRSRSAVDDLGRRIGGAADETRRLGRVNVDDLFRRARGGADDLRRSVDRVDSEIRGMSDSKVHLRAQDDVSPVLDGIASKMTTIAATAGAMILGSNIKDAMFGSVMDYNSAAARSAAFLPANERSKALATVDNLYAQGIITDRTQWVGNTADAAALVRDKSMTSDLVSQSAKINYIRPDSGVEEISRALEQSSNTFKESYASVADSMMYAYKEVGDRQQDLFDTFWEYSGYFKNSGANSGQMANFLTQSVKEGAFNFDKPADFFKETFGVKALNTGDMANYFISRGAGKDEAQKQATAFTSDINSGDKQRAQGAIMALVADLRSQTQSQLKESLVTMGSGAAEDSGTAILKTFPVPFQLAPTEIVGTTDRMVKAQQSANPMQEMIQTRAKVDQQMQDLGMSITAAALPALKEFNTLITENKDSIQELGTKIVGVVSKITSFYNDNFNAINKGLLLIGGSILAIKSIKFGKGLIDDTAAGVNKVRGWFTRGNSGSPPDPIEEVGEPTRRRLTARRGRFGSGGRGAGGTSSVASMTINASVVYLNEAGGLGGQDGGGRNRRGGRGRNGRRGRSGGRGAGGNNRNAPRGGRNPNGSITARRGTRSPNPPDIDTPDAGQRRTGRVTYRNGRRLPPPVPDVIPDPPPARGGIRSLIKGGKKALKAAGVLGTVAGLGFTGYDLYQASKEGDLREVASSTGGSMAGSIAGGTIGGIAGSFLGPLGTAAGAAAGGWFGEKLGSLADSSGITKSVVDGVVSAAGGIKDAAMSIGGWLGITKQKEEQKPVVTPPPEAKVTFGNLTPEREKALQETFNVFRANVAKDGLKSALTSAVSESGVKQTVDKLKNQFTGVWKSTESSKAQQNVQAVGVAAQKTSGQAAALGVTTKNSTAGIIQGANAAGTSMQGIGASVGIAANETKQHLMSIQTVSSKGESWGSNLMDLLTKGLRSRFPGLIAAASEIANIVKGIASASSSAGSSTSSSGGSGNGGGNSSPQSTSVTPHANGDIVNRPHLGLVGEAGPEAIIPLSAGRRKRGVELWERAGQMLGVRAYANGGIVGAQQLRATGKQARAFIDDNNDNIGYGAGYAEGIHGSLEQTKRRGIKRYNKSMSKASTLTDAYKARAMGHKLRRQATKLRKFTKASKMLSRVVRPIGYAMDIWDIAFAGKGKRGRQTAKVLGGVAGGMLGGAATGAALGTLFLPGVGTAIGGAIGGLLGTIGGEKLATKLYDGIAGFFGRRKKRKKKKYAFGGLITDPHLGLVGEAGPEMIIPLSAGKRGRGLDLWEQTGKLLGARPYADGGAVGMKSSAGNPVAKSLAQAPAAMRDIIIENININFGEMAKGITNFAEFAKMLASPQGRALFRKIFGEELYKALENGG</sequence>
<feature type="compositionally biased region" description="Pro residues" evidence="1">
    <location>
        <begin position="684"/>
        <end position="697"/>
    </location>
</feature>
<feature type="compositionally biased region" description="Basic residues" evidence="1">
    <location>
        <begin position="611"/>
        <end position="626"/>
    </location>
</feature>
<dbReference type="EMBL" id="BMKR01000011">
    <property type="protein sequence ID" value="GGF82660.1"/>
    <property type="molecule type" value="Genomic_DNA"/>
</dbReference>
<dbReference type="Proteomes" id="UP000637643">
    <property type="component" value="Unassembled WGS sequence"/>
</dbReference>
<reference evidence="2" key="1">
    <citation type="journal article" date="2014" name="Int. J. Syst. Evol. Microbiol.">
        <title>Complete genome sequence of Corynebacterium casei LMG S-19264T (=DSM 44701T), isolated from a smear-ripened cheese.</title>
        <authorList>
            <consortium name="US DOE Joint Genome Institute (JGI-PGF)"/>
            <person name="Walter F."/>
            <person name="Albersmeier A."/>
            <person name="Kalinowski J."/>
            <person name="Ruckert C."/>
        </authorList>
    </citation>
    <scope>NUCLEOTIDE SEQUENCE</scope>
    <source>
        <strain evidence="2">CGMCC 1.16134</strain>
    </source>
</reference>
<dbReference type="PANTHER" id="PTHR21525:SF9">
    <property type="entry name" value="CHANNEL_COLICIN DOMAIN-CONTAINING PROTEIN"/>
    <property type="match status" value="1"/>
</dbReference>
<reference evidence="2" key="2">
    <citation type="submission" date="2020-09" db="EMBL/GenBank/DDBJ databases">
        <authorList>
            <person name="Sun Q."/>
            <person name="Zhou Y."/>
        </authorList>
    </citation>
    <scope>NUCLEOTIDE SEQUENCE</scope>
    <source>
        <strain evidence="2">CGMCC 1.16134</strain>
    </source>
</reference>
<name>A0A917CAY8_9BACL</name>